<dbReference type="EMBL" id="JARPOI010000007">
    <property type="protein sequence ID" value="KAJ9176353.1"/>
    <property type="molecule type" value="Genomic_DNA"/>
</dbReference>
<name>A0ABQ9M9P7_HEVBR</name>
<evidence type="ECO:0008006" key="4">
    <source>
        <dbReference type="Google" id="ProtNLM"/>
    </source>
</evidence>
<evidence type="ECO:0000313" key="3">
    <source>
        <dbReference type="Proteomes" id="UP001174677"/>
    </source>
</evidence>
<protein>
    <recommendedName>
        <fullName evidence="4">4Fe-4S ferredoxin-type domain-containing protein</fullName>
    </recommendedName>
</protein>
<evidence type="ECO:0000313" key="2">
    <source>
        <dbReference type="EMBL" id="KAJ9176353.1"/>
    </source>
</evidence>
<keyword evidence="1" id="KW-0732">Signal</keyword>
<reference evidence="2" key="1">
    <citation type="journal article" date="2023" name="Plant Biotechnol. J.">
        <title>Chromosome-level wild Hevea brasiliensis genome provides new tools for genomic-assisted breeding and valuable loci to elevate rubber yield.</title>
        <authorList>
            <person name="Cheng H."/>
            <person name="Song X."/>
            <person name="Hu Y."/>
            <person name="Wu T."/>
            <person name="Yang Q."/>
            <person name="An Z."/>
            <person name="Feng S."/>
            <person name="Deng Z."/>
            <person name="Wu W."/>
            <person name="Zeng X."/>
            <person name="Tu M."/>
            <person name="Wang X."/>
            <person name="Huang H."/>
        </authorList>
    </citation>
    <scope>NUCLEOTIDE SEQUENCE</scope>
    <source>
        <strain evidence="2">MT/VB/25A 57/8</strain>
    </source>
</reference>
<evidence type="ECO:0000256" key="1">
    <source>
        <dbReference type="SAM" id="SignalP"/>
    </source>
</evidence>
<gene>
    <name evidence="2" type="ORF">P3X46_011673</name>
</gene>
<comment type="caution">
    <text evidence="2">The sequence shown here is derived from an EMBL/GenBank/DDBJ whole genome shotgun (WGS) entry which is preliminary data.</text>
</comment>
<keyword evidence="3" id="KW-1185">Reference proteome</keyword>
<proteinExistence type="predicted"/>
<feature type="chain" id="PRO_5045519067" description="4Fe-4S ferredoxin-type domain-containing protein" evidence="1">
    <location>
        <begin position="24"/>
        <end position="178"/>
    </location>
</feature>
<organism evidence="2 3">
    <name type="scientific">Hevea brasiliensis</name>
    <name type="common">Para rubber tree</name>
    <name type="synonym">Siphonia brasiliensis</name>
    <dbReference type="NCBI Taxonomy" id="3981"/>
    <lineage>
        <taxon>Eukaryota</taxon>
        <taxon>Viridiplantae</taxon>
        <taxon>Streptophyta</taxon>
        <taxon>Embryophyta</taxon>
        <taxon>Tracheophyta</taxon>
        <taxon>Spermatophyta</taxon>
        <taxon>Magnoliopsida</taxon>
        <taxon>eudicotyledons</taxon>
        <taxon>Gunneridae</taxon>
        <taxon>Pentapetalae</taxon>
        <taxon>rosids</taxon>
        <taxon>fabids</taxon>
        <taxon>Malpighiales</taxon>
        <taxon>Euphorbiaceae</taxon>
        <taxon>Crotonoideae</taxon>
        <taxon>Micrandreae</taxon>
        <taxon>Hevea</taxon>
    </lineage>
</organism>
<feature type="signal peptide" evidence="1">
    <location>
        <begin position="1"/>
        <end position="23"/>
    </location>
</feature>
<dbReference type="Proteomes" id="UP001174677">
    <property type="component" value="Chromosome 7"/>
</dbReference>
<sequence length="178" mass="18906">MRRSIWLVFVLVCLAGLINDGLANPFSSDSANEEAVAYCGCTAACSDCPYEVRRVQIGRGVIRTQCTCVCHCPSSTPQFPKAPSTPQVPSVPSTPQVPGAPSPQIFLSPACAASSVNVGLCWARSAVGIAFQNLQMAEGCCNMFTQWAGNCFGGNEEIPKLVSYFVPPALVQYCSAHH</sequence>
<accession>A0ABQ9M9P7</accession>